<reference evidence="5 6" key="1">
    <citation type="submission" date="2016-11" db="EMBL/GenBank/DDBJ databases">
        <authorList>
            <person name="Jaros S."/>
            <person name="Januszkiewicz K."/>
            <person name="Wedrychowicz H."/>
        </authorList>
    </citation>
    <scope>NUCLEOTIDE SEQUENCE [LARGE SCALE GENOMIC DNA]</scope>
    <source>
        <strain evidence="5 6">DSM 15929</strain>
    </source>
</reference>
<dbReference type="PANTHER" id="PTHR43280">
    <property type="entry name" value="ARAC-FAMILY TRANSCRIPTIONAL REGULATOR"/>
    <property type="match status" value="1"/>
</dbReference>
<keyword evidence="6" id="KW-1185">Reference proteome</keyword>
<name>A0A1M6ZNP9_9FIRM</name>
<dbReference type="Gene3D" id="1.10.10.60">
    <property type="entry name" value="Homeodomain-like"/>
    <property type="match status" value="2"/>
</dbReference>
<dbReference type="PANTHER" id="PTHR43280:SF34">
    <property type="entry name" value="ARAC-FAMILY TRANSCRIPTIONAL REGULATOR"/>
    <property type="match status" value="1"/>
</dbReference>
<dbReference type="EMBL" id="FRAC01000029">
    <property type="protein sequence ID" value="SHL32060.1"/>
    <property type="molecule type" value="Genomic_DNA"/>
</dbReference>
<dbReference type="GO" id="GO:0043565">
    <property type="term" value="F:sequence-specific DNA binding"/>
    <property type="evidence" value="ECO:0007669"/>
    <property type="project" value="InterPro"/>
</dbReference>
<dbReference type="Proteomes" id="UP000184386">
    <property type="component" value="Unassembled WGS sequence"/>
</dbReference>
<dbReference type="SUPFAM" id="SSF46689">
    <property type="entry name" value="Homeodomain-like"/>
    <property type="match status" value="1"/>
</dbReference>
<dbReference type="PROSITE" id="PS01124">
    <property type="entry name" value="HTH_ARAC_FAMILY_2"/>
    <property type="match status" value="1"/>
</dbReference>
<dbReference type="InterPro" id="IPR018060">
    <property type="entry name" value="HTH_AraC"/>
</dbReference>
<proteinExistence type="predicted"/>
<dbReference type="RefSeq" id="WP_073279410.1">
    <property type="nucleotide sequence ID" value="NZ_FRAC01000029.1"/>
</dbReference>
<feature type="domain" description="HTH araC/xylS-type" evidence="4">
    <location>
        <begin position="1"/>
        <end position="82"/>
    </location>
</feature>
<keyword evidence="1" id="KW-0805">Transcription regulation</keyword>
<organism evidence="5 6">
    <name type="scientific">Anaerocolumna jejuensis DSM 15929</name>
    <dbReference type="NCBI Taxonomy" id="1121322"/>
    <lineage>
        <taxon>Bacteria</taxon>
        <taxon>Bacillati</taxon>
        <taxon>Bacillota</taxon>
        <taxon>Clostridia</taxon>
        <taxon>Lachnospirales</taxon>
        <taxon>Lachnospiraceae</taxon>
        <taxon>Anaerocolumna</taxon>
    </lineage>
</organism>
<dbReference type="OrthoDB" id="9774814at2"/>
<dbReference type="STRING" id="1121322.SAMN02745136_04644"/>
<evidence type="ECO:0000256" key="3">
    <source>
        <dbReference type="ARBA" id="ARBA00023163"/>
    </source>
</evidence>
<dbReference type="Pfam" id="PF12833">
    <property type="entry name" value="HTH_18"/>
    <property type="match status" value="1"/>
</dbReference>
<evidence type="ECO:0000256" key="1">
    <source>
        <dbReference type="ARBA" id="ARBA00023015"/>
    </source>
</evidence>
<keyword evidence="3" id="KW-0804">Transcription</keyword>
<gene>
    <name evidence="5" type="ORF">SAMN02745136_04644</name>
</gene>
<keyword evidence="2" id="KW-0238">DNA-binding</keyword>
<dbReference type="GO" id="GO:0003700">
    <property type="term" value="F:DNA-binding transcription factor activity"/>
    <property type="evidence" value="ECO:0007669"/>
    <property type="project" value="InterPro"/>
</dbReference>
<sequence>MRTKDVANAIRVNRSYLSKRFKDEDDETITDYIHKIKIELSIGLMESSTYHLNEIAELLGYRNYSYFSRVIKKCYHMSPVSI</sequence>
<dbReference type="SMART" id="SM00342">
    <property type="entry name" value="HTH_ARAC"/>
    <property type="match status" value="1"/>
</dbReference>
<dbReference type="AlphaFoldDB" id="A0A1M6ZNP9"/>
<accession>A0A1M6ZNP9</accession>
<protein>
    <submittedName>
        <fullName evidence="5">Helix-turn-helix domain-containing protein</fullName>
    </submittedName>
</protein>
<evidence type="ECO:0000313" key="5">
    <source>
        <dbReference type="EMBL" id="SHL32060.1"/>
    </source>
</evidence>
<evidence type="ECO:0000313" key="6">
    <source>
        <dbReference type="Proteomes" id="UP000184386"/>
    </source>
</evidence>
<evidence type="ECO:0000256" key="2">
    <source>
        <dbReference type="ARBA" id="ARBA00023125"/>
    </source>
</evidence>
<evidence type="ECO:0000259" key="4">
    <source>
        <dbReference type="PROSITE" id="PS01124"/>
    </source>
</evidence>
<dbReference type="InterPro" id="IPR009057">
    <property type="entry name" value="Homeodomain-like_sf"/>
</dbReference>